<dbReference type="InterPro" id="IPR050791">
    <property type="entry name" value="Aldo-Keto_reductase"/>
</dbReference>
<sequence>MKTVQLVGKEVGQVGYGLMGLTWRPSPPSQAQSFKAMRAALAHGANFWNGGEIYGSPERNSLHLLSEYFTQYPDDADKVVLSIKGALLPGQMVPDSSAKNIKRSIDECLRFLDGKKSLDLFECARLDGKTDIEDVVATIGEYVKAGKVGGISLSEVSAKTIRRAAKVQKIAAVEVEFSLWATDLLENGVAEACKEHDIPIIAYSPLGRGFLTGQYKSFDDLPADSMLRSYPRFQPDVFDENLKLVREVETIAKQKSVTPAQIAISWILAKSGQDGYPVIIPIPGATTEERINENMNPIPLTKKDVAAIDDALKRVTVKGNRYPDAGMHHVDM</sequence>
<dbReference type="PANTHER" id="PTHR43625">
    <property type="entry name" value="AFLATOXIN B1 ALDEHYDE REDUCTASE"/>
    <property type="match status" value="1"/>
</dbReference>
<organism evidence="3">
    <name type="scientific">Mytilinidion resinicola</name>
    <dbReference type="NCBI Taxonomy" id="574789"/>
    <lineage>
        <taxon>Eukaryota</taxon>
        <taxon>Fungi</taxon>
        <taxon>Dikarya</taxon>
        <taxon>Ascomycota</taxon>
        <taxon>Pezizomycotina</taxon>
        <taxon>Dothideomycetes</taxon>
        <taxon>Pleosporomycetidae</taxon>
        <taxon>Mytilinidiales</taxon>
        <taxon>Mytilinidiaceae</taxon>
        <taxon>Mytilinidion</taxon>
    </lineage>
</organism>
<reference evidence="3 5" key="1">
    <citation type="journal article" date="2020" name="Stud. Mycol.">
        <title>101 Dothideomycetes genomes: a test case for predicting lifestyles and emergence of pathogens.</title>
        <authorList>
            <person name="Haridas S."/>
            <person name="Albert R."/>
            <person name="Binder M."/>
            <person name="Bloem J."/>
            <person name="Labutti K."/>
            <person name="Salamov A."/>
            <person name="Andreopoulos B."/>
            <person name="Baker S."/>
            <person name="Barry K."/>
            <person name="Bills G."/>
            <person name="Bluhm B."/>
            <person name="Cannon C."/>
            <person name="Castanera R."/>
            <person name="Culley D."/>
            <person name="Daum C."/>
            <person name="Ezra D."/>
            <person name="Gonzalez J."/>
            <person name="Henrissat B."/>
            <person name="Kuo A."/>
            <person name="Liang C."/>
            <person name="Lipzen A."/>
            <person name="Lutzoni F."/>
            <person name="Magnuson J."/>
            <person name="Mondo S."/>
            <person name="Nolan M."/>
            <person name="Ohm R."/>
            <person name="Pangilinan J."/>
            <person name="Park H.-J."/>
            <person name="Ramirez L."/>
            <person name="Alfaro M."/>
            <person name="Sun H."/>
            <person name="Tritt A."/>
            <person name="Yoshinaga Y."/>
            <person name="Zwiers L.-H."/>
            <person name="Turgeon B."/>
            <person name="Goodwin S."/>
            <person name="Spatafora J."/>
            <person name="Crous P."/>
            <person name="Grigoriev I."/>
        </authorList>
    </citation>
    <scope>NUCLEOTIDE SEQUENCE</scope>
    <source>
        <strain evidence="3 5">CBS 304.34</strain>
    </source>
</reference>
<accession>A0A6A6Y889</accession>
<evidence type="ECO:0000256" key="1">
    <source>
        <dbReference type="ARBA" id="ARBA00023002"/>
    </source>
</evidence>
<dbReference type="GeneID" id="54456909"/>
<protein>
    <submittedName>
        <fullName evidence="3 5">Aldo/keto reductase</fullName>
    </submittedName>
</protein>
<proteinExistence type="predicted"/>
<dbReference type="InterPro" id="IPR036812">
    <property type="entry name" value="NAD(P)_OxRdtase_dom_sf"/>
</dbReference>
<dbReference type="Proteomes" id="UP000504636">
    <property type="component" value="Unplaced"/>
</dbReference>
<dbReference type="OrthoDB" id="37537at2759"/>
<dbReference type="InterPro" id="IPR023210">
    <property type="entry name" value="NADP_OxRdtase_dom"/>
</dbReference>
<keyword evidence="4" id="KW-1185">Reference proteome</keyword>
<reference evidence="5" key="2">
    <citation type="submission" date="2020-04" db="EMBL/GenBank/DDBJ databases">
        <authorList>
            <consortium name="NCBI Genome Project"/>
        </authorList>
    </citation>
    <scope>NUCLEOTIDE SEQUENCE</scope>
    <source>
        <strain evidence="5">CBS 304.34</strain>
    </source>
</reference>
<dbReference type="CDD" id="cd19077">
    <property type="entry name" value="AKR_AKR8A1-2"/>
    <property type="match status" value="1"/>
</dbReference>
<evidence type="ECO:0000313" key="3">
    <source>
        <dbReference type="EMBL" id="KAF2804768.1"/>
    </source>
</evidence>
<dbReference type="Pfam" id="PF00248">
    <property type="entry name" value="Aldo_ket_red"/>
    <property type="match status" value="1"/>
</dbReference>
<dbReference type="Gene3D" id="3.20.20.100">
    <property type="entry name" value="NADP-dependent oxidoreductase domain"/>
    <property type="match status" value="1"/>
</dbReference>
<feature type="domain" description="NADP-dependent oxidoreductase" evidence="2">
    <location>
        <begin position="14"/>
        <end position="312"/>
    </location>
</feature>
<evidence type="ECO:0000313" key="5">
    <source>
        <dbReference type="RefSeq" id="XP_033571732.1"/>
    </source>
</evidence>
<dbReference type="AlphaFoldDB" id="A0A6A6Y889"/>
<gene>
    <name evidence="3 5" type="ORF">BDZ99DRAFT_396808</name>
</gene>
<dbReference type="GO" id="GO:0016491">
    <property type="term" value="F:oxidoreductase activity"/>
    <property type="evidence" value="ECO:0007669"/>
    <property type="project" value="UniProtKB-KW"/>
</dbReference>
<evidence type="ECO:0000259" key="2">
    <source>
        <dbReference type="Pfam" id="PF00248"/>
    </source>
</evidence>
<dbReference type="EMBL" id="MU003711">
    <property type="protein sequence ID" value="KAF2804768.1"/>
    <property type="molecule type" value="Genomic_DNA"/>
</dbReference>
<name>A0A6A6Y889_9PEZI</name>
<reference evidence="5" key="3">
    <citation type="submission" date="2025-04" db="UniProtKB">
        <authorList>
            <consortium name="RefSeq"/>
        </authorList>
    </citation>
    <scope>IDENTIFICATION</scope>
    <source>
        <strain evidence="5">CBS 304.34</strain>
    </source>
</reference>
<dbReference type="GO" id="GO:0005737">
    <property type="term" value="C:cytoplasm"/>
    <property type="evidence" value="ECO:0007669"/>
    <property type="project" value="TreeGrafter"/>
</dbReference>
<keyword evidence="1" id="KW-0560">Oxidoreductase</keyword>
<dbReference type="SUPFAM" id="SSF51430">
    <property type="entry name" value="NAD(P)-linked oxidoreductase"/>
    <property type="match status" value="1"/>
</dbReference>
<dbReference type="PANTHER" id="PTHR43625:SF78">
    <property type="entry name" value="PYRIDOXAL REDUCTASE-RELATED"/>
    <property type="match status" value="1"/>
</dbReference>
<evidence type="ECO:0000313" key="4">
    <source>
        <dbReference type="Proteomes" id="UP000504636"/>
    </source>
</evidence>
<dbReference type="RefSeq" id="XP_033571732.1">
    <property type="nucleotide sequence ID" value="XM_033716016.1"/>
</dbReference>